<proteinExistence type="predicted"/>
<dbReference type="Proteomes" id="UP000276776">
    <property type="component" value="Unassembled WGS sequence"/>
</dbReference>
<reference evidence="3" key="1">
    <citation type="submission" date="2017-02" db="UniProtKB">
        <authorList>
            <consortium name="WormBaseParasite"/>
        </authorList>
    </citation>
    <scope>IDENTIFICATION</scope>
</reference>
<keyword evidence="2" id="KW-1185">Reference proteome</keyword>
<sequence length="1775" mass="198286">MVTNDAGKFYLKVERGCKPHVRLFKESRNAQITIPCNQTTKWPPIRVKVNRDLTILVQKLEQQYKITVQRIMEQKPEICIYVNALTYERDIRTCVRYINTHLSHVGIAGPNLEVAGRIKGDKVTFESTFGALHTNSKLSARSVVLKAPHIFIKPEALYSCSKLRMFSRRVQIDGRICGLENDPLKLSVDIDSSLLHIGIDGSIGTSRSSAEKSSTESAVSVLNFRLSGCLANFGQIISQKQMEFCVDGSILSLQDGHIDSASRGFTALKHIKGISSEVSDSLPTSSTLSSAILCEKPEAVAQLLENGVDVNDSIKEGSADEDTPRRIAARKYKAVSTTESRNKMREKITLIQALISTHEWKRGIITSNIINAKVGQNCSDCAQFRSTNLTMTIYGNAKCETKSIWTSGQIKHASLDVSCGGNIIAAEESLISQDRWVKIHASVLCVAGFWSVGEEFSIYVNSATFLEESHIEVDSFEGTVNENCYHSGSWQSRFILLTIKENFFTLHTGKVIVHETTIIEAKSFNTCGIWNIKESIKVTLKGSANFYPSSKFSANLLKLIAEGQCTIAGHIFLANLSVYVRNDLITTLDARVIISTSATIAAGTFRNDSYWQSDGNLHMHLACFEQSENALIFVKDTFTIAIYDLSEERCQGRIVANYLIMNLMKKVRLDSYIRVNQIEISLPYVNESQLTIAGHLEVLKGPVIMKGKSILQNLEYSSNEIDYANFCYPAFILKGQLKAEAVIAPFLILQFSTASYCFLSGMDSVVQKATYRSLISCSLLHTEPASLISSISAQETPLPEGISCATTWLHEGQVRFNAEKVYIICDQFINRGRLTSDNKLQNHMHEIIVLVDSLFQNDAVFSADKIEIRGNGEMHNRNRIFANDRMDICLANYTSEYGQRQVESLQPKLLSAGKEERSRTRNRVEKRSNVLVPQVNNLFALNQQMKTNLIQSQVLIDSDIIDERKKIAFVARDGILLNSSIIVDQLEFTLGTAYITEIVVKHKIPVKVNQLHISGNCKYLSLIINGELFCKSMVIDSSIRQIKIIGNGVFSCEKTCNIKGESVILTTRDIRLNELMASMVTITSNGILNLSPPFGSECKTVLINSDSCQLQGRILVDHKIILRSGLGACLISGEILGMCRRSELSLECGELIITGTVTNLDFFESYTKTKMKHCETGLIKSVKNIVLEGEYISLNGKIMHSESVIISGDEVNIEGILKSLDNTEVVYSVFAKKIVFDGKIYGPARFDLNGYEINFSGISNNLKSLDIDANLTVITPLEMYCENFDLMAYSAILRGNFNATNFQTNAQTTIFLQSDLTGCKKCMLVAPLILALKCSLPDEINICALISIYEQSQSQSQLLLQPDNNFAVFTNEKSRLQAKSECSQAQTKVFSESELSSTTHSLQQQDFIRITNNQLVVQSFIKIIFYSDSNQYKNVYHRELLRKCMNDISKCFQNAYTTYDELQEALEKATNMQPITISLLTTDHLYQLLLNILSEVHIDHSAMCNLPKILSVLCNATNIADYSNAANMIAIYEMPDNIKFDAQILHEMSNHFRIRSRKFVPLPNECRSVEDDIGYASRSSSEEIDEKQRSLNETYSVNLNDESQMLMSKVISEDDCMDNGTITDDDLPSVPTTQFGSKTQINCSSEVLIDNNGEHTESSSSNTRYVLNGDRQVPIGYINFDRLDVVITKPSAISPRKTHSRTDLAFKKIQMKSILPKLELHSFDSESSLASFDEISTPKWYSTPLKRSLIPRAAISTSFNAATKLRLLPSCSTQL</sequence>
<dbReference type="OrthoDB" id="5844208at2759"/>
<dbReference type="WBParaSite" id="TCLT_0000562301-mRNA-1">
    <property type="protein sequence ID" value="TCLT_0000562301-mRNA-1"/>
    <property type="gene ID" value="TCLT_0000562301"/>
</dbReference>
<organism evidence="3">
    <name type="scientific">Thelazia callipaeda</name>
    <name type="common">Oriental eyeworm</name>
    <name type="synonym">Parasitic nematode</name>
    <dbReference type="NCBI Taxonomy" id="103827"/>
    <lineage>
        <taxon>Eukaryota</taxon>
        <taxon>Metazoa</taxon>
        <taxon>Ecdysozoa</taxon>
        <taxon>Nematoda</taxon>
        <taxon>Chromadorea</taxon>
        <taxon>Rhabditida</taxon>
        <taxon>Spirurina</taxon>
        <taxon>Spiruromorpha</taxon>
        <taxon>Thelazioidea</taxon>
        <taxon>Thelaziidae</taxon>
        <taxon>Thelazia</taxon>
    </lineage>
</organism>
<protein>
    <submittedName>
        <fullName evidence="3">ANK_REP_REGION domain-containing protein</fullName>
    </submittedName>
</protein>
<evidence type="ECO:0000313" key="1">
    <source>
        <dbReference type="EMBL" id="VDN02877.1"/>
    </source>
</evidence>
<accession>A0A0N5CYT6</accession>
<dbReference type="EMBL" id="UYYF01004351">
    <property type="protein sequence ID" value="VDN02877.1"/>
    <property type="molecule type" value="Genomic_DNA"/>
</dbReference>
<evidence type="ECO:0000313" key="3">
    <source>
        <dbReference type="WBParaSite" id="TCLT_0000562301-mRNA-1"/>
    </source>
</evidence>
<reference evidence="1 2" key="2">
    <citation type="submission" date="2018-11" db="EMBL/GenBank/DDBJ databases">
        <authorList>
            <consortium name="Pathogen Informatics"/>
        </authorList>
    </citation>
    <scope>NUCLEOTIDE SEQUENCE [LARGE SCALE GENOMIC DNA]</scope>
</reference>
<dbReference type="STRING" id="103827.A0A0N5CYT6"/>
<name>A0A0N5CYT6_THECL</name>
<evidence type="ECO:0000313" key="2">
    <source>
        <dbReference type="Proteomes" id="UP000276776"/>
    </source>
</evidence>
<gene>
    <name evidence="1" type="ORF">TCLT_LOCUS5612</name>
</gene>
<dbReference type="OMA" id="CATTWLH"/>